<keyword evidence="1" id="KW-0328">Glycosyltransferase</keyword>
<protein>
    <submittedName>
        <fullName evidence="3">WecB/TagA/CpsF family glycosyltransferase</fullName>
    </submittedName>
</protein>
<evidence type="ECO:0000256" key="1">
    <source>
        <dbReference type="ARBA" id="ARBA00022676"/>
    </source>
</evidence>
<organism evidence="3 4">
    <name type="scientific">Phytopseudomonas seleniipraecipitans</name>
    <dbReference type="NCBI Taxonomy" id="640205"/>
    <lineage>
        <taxon>Bacteria</taxon>
        <taxon>Pseudomonadati</taxon>
        <taxon>Pseudomonadota</taxon>
        <taxon>Gammaproteobacteria</taxon>
        <taxon>Pseudomonadales</taxon>
        <taxon>Pseudomonadaceae</taxon>
        <taxon>Phytopseudomonas</taxon>
    </lineage>
</organism>
<dbReference type="PANTHER" id="PTHR34136">
    <property type="match status" value="1"/>
</dbReference>
<reference evidence="3" key="1">
    <citation type="submission" date="2021-05" db="EMBL/GenBank/DDBJ databases">
        <title>Complete genome sequence of Pseudomonas seleniipraecipitans strain D1-6.</title>
        <authorList>
            <person name="Lafi F."/>
            <person name="Eida A."/>
            <person name="Alam I."/>
            <person name="Hert H."/>
            <person name="Saad M."/>
        </authorList>
    </citation>
    <scope>NUCLEOTIDE SEQUENCE</scope>
    <source>
        <strain evidence="3">D1-6</strain>
    </source>
</reference>
<dbReference type="CDD" id="cd06533">
    <property type="entry name" value="Glyco_transf_WecG_TagA"/>
    <property type="match status" value="1"/>
</dbReference>
<dbReference type="InterPro" id="IPR004629">
    <property type="entry name" value="WecG_TagA_CpsF"/>
</dbReference>
<dbReference type="EMBL" id="CP076114">
    <property type="protein sequence ID" value="UUD63773.1"/>
    <property type="molecule type" value="Genomic_DNA"/>
</dbReference>
<gene>
    <name evidence="3" type="ORF">D16iCDA_19195</name>
</gene>
<dbReference type="Proteomes" id="UP000887421">
    <property type="component" value="Chromosome"/>
</dbReference>
<dbReference type="Pfam" id="PF03808">
    <property type="entry name" value="Glyco_tran_WecG"/>
    <property type="match status" value="1"/>
</dbReference>
<evidence type="ECO:0000256" key="2">
    <source>
        <dbReference type="ARBA" id="ARBA00022679"/>
    </source>
</evidence>
<dbReference type="PANTHER" id="PTHR34136:SF1">
    <property type="entry name" value="UDP-N-ACETYL-D-MANNOSAMINURONIC ACID TRANSFERASE"/>
    <property type="match status" value="1"/>
</dbReference>
<sequence>MTEVLAVKFTFPKLYDPLITKLKLVDEGKQELLLTELREVKTPTTLGFLNQHGYNIAHTDKDVRRNFLRLNYLLRDGIGVKVACQLNGREPRANLNGTDFIPDLIEHLDGDTGRFQFFALGTQEPWLSEGAARLFKGRPFTAADGFRDADSYPEFVAEHLQPGKTPIIVLAMGMPKQEEVAIKLQRALKGPALMICGGAILDFSAERFSRAPLPVRKIGMEWAYRLLKEPRRLFKRYVIGIPQFFYYVVRNGLGSTVRVSEQGAYNRKS</sequence>
<accession>A0ABY5JAQ2</accession>
<keyword evidence="2" id="KW-0808">Transferase</keyword>
<name>A0ABY5JAQ2_9GAMM</name>
<keyword evidence="4" id="KW-1185">Reference proteome</keyword>
<proteinExistence type="predicted"/>
<evidence type="ECO:0000313" key="4">
    <source>
        <dbReference type="Proteomes" id="UP000887421"/>
    </source>
</evidence>
<evidence type="ECO:0000313" key="3">
    <source>
        <dbReference type="EMBL" id="UUD63773.1"/>
    </source>
</evidence>